<dbReference type="Proteomes" id="UP000199169">
    <property type="component" value="Unassembled WGS sequence"/>
</dbReference>
<dbReference type="GO" id="GO:0046872">
    <property type="term" value="F:metal ion binding"/>
    <property type="evidence" value="ECO:0007669"/>
    <property type="project" value="UniProtKB-UniRule"/>
</dbReference>
<dbReference type="GO" id="GO:0006741">
    <property type="term" value="P:NADP+ biosynthetic process"/>
    <property type="evidence" value="ECO:0007669"/>
    <property type="project" value="UniProtKB-UniRule"/>
</dbReference>
<dbReference type="Pfam" id="PF20143">
    <property type="entry name" value="NAD_kinase_C"/>
    <property type="match status" value="1"/>
</dbReference>
<feature type="binding site" evidence="6">
    <location>
        <begin position="179"/>
        <end position="180"/>
    </location>
    <ligand>
        <name>NAD(+)</name>
        <dbReference type="ChEBI" id="CHEBI:57540"/>
    </ligand>
</feature>
<dbReference type="SUPFAM" id="SSF111331">
    <property type="entry name" value="NAD kinase/diacylglycerol kinase-like"/>
    <property type="match status" value="1"/>
</dbReference>
<keyword evidence="6" id="KW-0547">Nucleotide-binding</keyword>
<proteinExistence type="inferred from homology"/>
<dbReference type="Gene3D" id="3.40.50.10330">
    <property type="entry name" value="Probable inorganic polyphosphate/atp-NAD kinase, domain 1"/>
    <property type="match status" value="1"/>
</dbReference>
<dbReference type="GO" id="GO:0005737">
    <property type="term" value="C:cytoplasm"/>
    <property type="evidence" value="ECO:0007669"/>
    <property type="project" value="UniProtKB-SubCell"/>
</dbReference>
<gene>
    <name evidence="7" type="primary">ppnK</name>
    <name evidence="6" type="synonym">nadK</name>
    <name evidence="7" type="ORF">ACCAA_710015</name>
</gene>
<comment type="function">
    <text evidence="6">Involved in the regulation of the intracellular balance of NAD and NADP, and is a key enzyme in the biosynthesis of NADP. Catalyzes specifically the phosphorylation on 2'-hydroxyl of the adenosine moiety of NAD to yield NADP.</text>
</comment>
<comment type="similarity">
    <text evidence="6">Belongs to the NAD kinase family.</text>
</comment>
<organism evidence="7 8">
    <name type="scientific">Candidatus Accumulibacter aalborgensis</name>
    <dbReference type="NCBI Taxonomy" id="1860102"/>
    <lineage>
        <taxon>Bacteria</taxon>
        <taxon>Pseudomonadati</taxon>
        <taxon>Pseudomonadota</taxon>
        <taxon>Betaproteobacteria</taxon>
        <taxon>Candidatus Accumulibacter</taxon>
    </lineage>
</organism>
<dbReference type="GO" id="GO:0005524">
    <property type="term" value="F:ATP binding"/>
    <property type="evidence" value="ECO:0007669"/>
    <property type="project" value="UniProtKB-KW"/>
</dbReference>
<feature type="binding site" evidence="6">
    <location>
        <begin position="105"/>
        <end position="106"/>
    </location>
    <ligand>
        <name>NAD(+)</name>
        <dbReference type="ChEBI" id="CHEBI:57540"/>
    </ligand>
</feature>
<comment type="catalytic activity">
    <reaction evidence="5 6">
        <text>NAD(+) + ATP = ADP + NADP(+) + H(+)</text>
        <dbReference type="Rhea" id="RHEA:18629"/>
        <dbReference type="ChEBI" id="CHEBI:15378"/>
        <dbReference type="ChEBI" id="CHEBI:30616"/>
        <dbReference type="ChEBI" id="CHEBI:57540"/>
        <dbReference type="ChEBI" id="CHEBI:58349"/>
        <dbReference type="ChEBI" id="CHEBI:456216"/>
        <dbReference type="EC" id="2.7.1.23"/>
    </reaction>
</comment>
<dbReference type="AlphaFoldDB" id="A0A1A8XXU0"/>
<dbReference type="InterPro" id="IPR017438">
    <property type="entry name" value="ATP-NAD_kinase_N"/>
</dbReference>
<dbReference type="InterPro" id="IPR002504">
    <property type="entry name" value="NADK"/>
</dbReference>
<keyword evidence="2 6" id="KW-0418">Kinase</keyword>
<evidence type="ECO:0000256" key="6">
    <source>
        <dbReference type="HAMAP-Rule" id="MF_00361"/>
    </source>
</evidence>
<feature type="binding site" evidence="6">
    <location>
        <position position="190"/>
    </location>
    <ligand>
        <name>NAD(+)</name>
        <dbReference type="ChEBI" id="CHEBI:57540"/>
    </ligand>
</feature>
<evidence type="ECO:0000256" key="5">
    <source>
        <dbReference type="ARBA" id="ARBA00047925"/>
    </source>
</evidence>
<feature type="binding site" evidence="6">
    <location>
        <begin position="220"/>
        <end position="225"/>
    </location>
    <ligand>
        <name>NAD(+)</name>
        <dbReference type="ChEBI" id="CHEBI:57540"/>
    </ligand>
</feature>
<dbReference type="PANTHER" id="PTHR20275:SF0">
    <property type="entry name" value="NAD KINASE"/>
    <property type="match status" value="1"/>
</dbReference>
<dbReference type="InterPro" id="IPR016064">
    <property type="entry name" value="NAD/diacylglycerol_kinase_sf"/>
</dbReference>
<evidence type="ECO:0000313" key="8">
    <source>
        <dbReference type="Proteomes" id="UP000199169"/>
    </source>
</evidence>
<keyword evidence="8" id="KW-1185">Reference proteome</keyword>
<accession>A0A1A8XXU0</accession>
<name>A0A1A8XXU0_9PROT</name>
<dbReference type="NCBIfam" id="NF002561">
    <property type="entry name" value="PRK02155.1"/>
    <property type="match status" value="1"/>
</dbReference>
<comment type="subcellular location">
    <subcellularLocation>
        <location evidence="6">Cytoplasm</location>
    </subcellularLocation>
</comment>
<feature type="binding site" evidence="6">
    <location>
        <position position="209"/>
    </location>
    <ligand>
        <name>NAD(+)</name>
        <dbReference type="ChEBI" id="CHEBI:57540"/>
    </ligand>
</feature>
<comment type="cofactor">
    <cofactor evidence="6">
        <name>a divalent metal cation</name>
        <dbReference type="ChEBI" id="CHEBI:60240"/>
    </cofactor>
</comment>
<evidence type="ECO:0000256" key="2">
    <source>
        <dbReference type="ARBA" id="ARBA00022777"/>
    </source>
</evidence>
<dbReference type="Pfam" id="PF01513">
    <property type="entry name" value="NAD_kinase"/>
    <property type="match status" value="1"/>
</dbReference>
<evidence type="ECO:0000313" key="7">
    <source>
        <dbReference type="EMBL" id="SBT09467.1"/>
    </source>
</evidence>
<dbReference type="GO" id="GO:0003951">
    <property type="term" value="F:NAD+ kinase activity"/>
    <property type="evidence" value="ECO:0007669"/>
    <property type="project" value="UniProtKB-UniRule"/>
</dbReference>
<keyword evidence="4 6" id="KW-0520">NAD</keyword>
<dbReference type="InterPro" id="IPR017437">
    <property type="entry name" value="ATP-NAD_kinase_PpnK-typ_C"/>
</dbReference>
<sequence length="325" mass="35904">MVSGAPRELAEVWFNSPMNNAFPQASADSAPLPRTIALIGKYQSPEIAESIRVLAKYLHERGMTVLIEEETARNVVAQLDLRNWSSGSFPWLGAHADMAIVVGGDGTMLNAARQLARYRVPLVGVNQGRLGFMTDIARSDMLTCMDDLIDGKFIPETRMLLDAEILRNGRSMAANLALNDVVVDKGATGRMIEFELFIDGEFIYHLRADGLIVATSTGSTAYALSANGPILHPQVSAIALVPLCPHALSNRPILVGDRNEVEIRIVYATDSRAHFDGQVTVDLRSDDSVRIRRSEYSICLLHPPGHSYFAMLREKLHWSERPKEH</sequence>
<reference evidence="7 8" key="1">
    <citation type="submission" date="2016-06" db="EMBL/GenBank/DDBJ databases">
        <authorList>
            <person name="Kjaerup R.B."/>
            <person name="Dalgaard T.S."/>
            <person name="Juul-Madsen H.R."/>
        </authorList>
    </citation>
    <scope>NUCLEOTIDE SEQUENCE [LARGE SCALE GENOMIC DNA]</scope>
    <source>
        <strain evidence="7">3</strain>
    </source>
</reference>
<evidence type="ECO:0000256" key="4">
    <source>
        <dbReference type="ARBA" id="ARBA00023027"/>
    </source>
</evidence>
<dbReference type="EC" id="2.7.1.23" evidence="6"/>
<keyword evidence="6" id="KW-0963">Cytoplasm</keyword>
<dbReference type="STRING" id="1860102.ACCAA_710015"/>
<dbReference type="Gene3D" id="2.60.200.30">
    <property type="entry name" value="Probable inorganic polyphosphate/atp-NAD kinase, domain 2"/>
    <property type="match status" value="1"/>
</dbReference>
<dbReference type="PANTHER" id="PTHR20275">
    <property type="entry name" value="NAD KINASE"/>
    <property type="match status" value="1"/>
</dbReference>
<keyword evidence="6" id="KW-0067">ATP-binding</keyword>
<keyword evidence="1 6" id="KW-0808">Transferase</keyword>
<feature type="active site" description="Proton acceptor" evidence="6">
    <location>
        <position position="105"/>
    </location>
</feature>
<dbReference type="GO" id="GO:0051287">
    <property type="term" value="F:NAD binding"/>
    <property type="evidence" value="ECO:0007669"/>
    <property type="project" value="UniProtKB-ARBA"/>
</dbReference>
<feature type="binding site" evidence="6">
    <location>
        <position position="207"/>
    </location>
    <ligand>
        <name>NAD(+)</name>
        <dbReference type="ChEBI" id="CHEBI:57540"/>
    </ligand>
</feature>
<protein>
    <recommendedName>
        <fullName evidence="6">NAD kinase</fullName>
        <ecNumber evidence="6">2.7.1.23</ecNumber>
    </recommendedName>
    <alternativeName>
        <fullName evidence="6">ATP-dependent NAD kinase</fullName>
    </alternativeName>
</protein>
<evidence type="ECO:0000256" key="1">
    <source>
        <dbReference type="ARBA" id="ARBA00022679"/>
    </source>
</evidence>
<comment type="caution">
    <text evidence="6">Lacks conserved residue(s) required for the propagation of feature annotation.</text>
</comment>
<dbReference type="GO" id="GO:0019674">
    <property type="term" value="P:NAD+ metabolic process"/>
    <property type="evidence" value="ECO:0007669"/>
    <property type="project" value="InterPro"/>
</dbReference>
<feature type="binding site" evidence="6">
    <location>
        <position position="278"/>
    </location>
    <ligand>
        <name>NAD(+)</name>
        <dbReference type="ChEBI" id="CHEBI:57540"/>
    </ligand>
</feature>
<dbReference type="NCBIfam" id="NF002306">
    <property type="entry name" value="PRK01231.1"/>
    <property type="match status" value="1"/>
</dbReference>
<evidence type="ECO:0000256" key="3">
    <source>
        <dbReference type="ARBA" id="ARBA00022857"/>
    </source>
</evidence>
<dbReference type="HAMAP" id="MF_00361">
    <property type="entry name" value="NAD_kinase"/>
    <property type="match status" value="1"/>
</dbReference>
<dbReference type="EMBL" id="FLQX01000151">
    <property type="protein sequence ID" value="SBT09467.1"/>
    <property type="molecule type" value="Genomic_DNA"/>
</dbReference>
<keyword evidence="3 6" id="KW-0521">NADP</keyword>